<reference evidence="3" key="1">
    <citation type="submission" date="2021-02" db="EMBL/GenBank/DDBJ databases">
        <authorList>
            <person name="Dougan E. K."/>
            <person name="Rhodes N."/>
            <person name="Thang M."/>
            <person name="Chan C."/>
        </authorList>
    </citation>
    <scope>NUCLEOTIDE SEQUENCE</scope>
</reference>
<comment type="caution">
    <text evidence="3">The sequence shown here is derived from an EMBL/GenBank/DDBJ whole genome shotgun (WGS) entry which is preliminary data.</text>
</comment>
<sequence length="395" mass="43523">GATGPDETGKEEIIQTGFKRRPIRDGGGKPSPGRRAPPKRALTALAAVGTAIMNACPSAAHDIMASLARQDTDMLFKAAMMDTIRQLMCKGSWEIAKGQRFYLDLMTHTARKANNIDSEYPQELKGLPDALCGLRWLHEHGQEPWWLPPEHTPHAIGASGPEGIWDAEEWVLLKADVTKAYRRVKISRKGWEYQIAIIKGKLAALMLRMLCYMFPSMDWAFVYVDDFAFFIQRRWANSLAWALLAALAALGCPLFWEKIIMGLVNTWLGFQIQTTLPAAAVGHLKHKVMVSLLIGIADGKLHSHDQIAGGLGCLPWATNAFPVVKPFLQPFWSWKTAVKRAGKPSSLLRMIARVILLLIISVITSTLPFCPTSLTHGATDAGADDTTAIVGGWFS</sequence>
<accession>A0A813JPX1</accession>
<dbReference type="EMBL" id="CAJNNW010025871">
    <property type="protein sequence ID" value="CAE8680574.1"/>
    <property type="molecule type" value="Genomic_DNA"/>
</dbReference>
<feature type="transmembrane region" description="Helical" evidence="2">
    <location>
        <begin position="350"/>
        <end position="369"/>
    </location>
</feature>
<evidence type="ECO:0000313" key="3">
    <source>
        <dbReference type="EMBL" id="CAE8680574.1"/>
    </source>
</evidence>
<keyword evidence="2" id="KW-0472">Membrane</keyword>
<evidence type="ECO:0000313" key="4">
    <source>
        <dbReference type="Proteomes" id="UP000626109"/>
    </source>
</evidence>
<organism evidence="3 4">
    <name type="scientific">Polarella glacialis</name>
    <name type="common">Dinoflagellate</name>
    <dbReference type="NCBI Taxonomy" id="89957"/>
    <lineage>
        <taxon>Eukaryota</taxon>
        <taxon>Sar</taxon>
        <taxon>Alveolata</taxon>
        <taxon>Dinophyceae</taxon>
        <taxon>Suessiales</taxon>
        <taxon>Suessiaceae</taxon>
        <taxon>Polarella</taxon>
    </lineage>
</organism>
<feature type="non-terminal residue" evidence="3">
    <location>
        <position position="1"/>
    </location>
</feature>
<proteinExistence type="predicted"/>
<dbReference type="Proteomes" id="UP000626109">
    <property type="component" value="Unassembled WGS sequence"/>
</dbReference>
<keyword evidence="2" id="KW-0812">Transmembrane</keyword>
<name>A0A813JPX1_POLGL</name>
<keyword evidence="2" id="KW-1133">Transmembrane helix</keyword>
<feature type="non-terminal residue" evidence="3">
    <location>
        <position position="395"/>
    </location>
</feature>
<evidence type="ECO:0000256" key="2">
    <source>
        <dbReference type="SAM" id="Phobius"/>
    </source>
</evidence>
<evidence type="ECO:0000256" key="1">
    <source>
        <dbReference type="SAM" id="MobiDB-lite"/>
    </source>
</evidence>
<protein>
    <submittedName>
        <fullName evidence="3">Uncharacterized protein</fullName>
    </submittedName>
</protein>
<feature type="transmembrane region" description="Helical" evidence="2">
    <location>
        <begin position="235"/>
        <end position="256"/>
    </location>
</feature>
<feature type="region of interest" description="Disordered" evidence="1">
    <location>
        <begin position="1"/>
        <end position="38"/>
    </location>
</feature>
<feature type="transmembrane region" description="Helical" evidence="2">
    <location>
        <begin position="193"/>
        <end position="215"/>
    </location>
</feature>
<dbReference type="AlphaFoldDB" id="A0A813JPX1"/>
<gene>
    <name evidence="3" type="ORF">PGLA2088_LOCUS21985</name>
</gene>